<reference evidence="1 2" key="1">
    <citation type="submission" date="2012-05" db="EMBL/GenBank/DDBJ databases">
        <authorList>
            <person name="Weinstock G."/>
            <person name="Sodergren E."/>
            <person name="Lobos E.A."/>
            <person name="Fulton L."/>
            <person name="Fulton R."/>
            <person name="Courtney L."/>
            <person name="Fronick C."/>
            <person name="O'Laughlin M."/>
            <person name="Godfrey J."/>
            <person name="Wilson R.M."/>
            <person name="Miner T."/>
            <person name="Farmer C."/>
            <person name="Delehaunty K."/>
            <person name="Cordes M."/>
            <person name="Minx P."/>
            <person name="Tomlinson C."/>
            <person name="Chen J."/>
            <person name="Wollam A."/>
            <person name="Pepin K.H."/>
            <person name="Bhonagiri V."/>
            <person name="Zhang X."/>
            <person name="Suruliraj S."/>
            <person name="Warren W."/>
            <person name="Mitreva M."/>
            <person name="Mardis E.R."/>
            <person name="Wilson R.K."/>
        </authorList>
    </citation>
    <scope>NUCLEOTIDE SEQUENCE [LARGE SCALE GENOMIC DNA]</scope>
    <source>
        <strain evidence="1 2">F0055</strain>
    </source>
</reference>
<dbReference type="PATRIC" id="fig|1127699.3.peg.1245"/>
<proteinExistence type="predicted"/>
<evidence type="ECO:0000313" key="2">
    <source>
        <dbReference type="Proteomes" id="UP000010433"/>
    </source>
</evidence>
<name>L1N9B9_9BACT</name>
<gene>
    <name evidence="1" type="ORF">HMPREF9151_01344</name>
</gene>
<dbReference type="AlphaFoldDB" id="L1N9B9"/>
<organism evidence="1 2">
    <name type="scientific">Hoylesella saccharolytica F0055</name>
    <dbReference type="NCBI Taxonomy" id="1127699"/>
    <lineage>
        <taxon>Bacteria</taxon>
        <taxon>Pseudomonadati</taxon>
        <taxon>Bacteroidota</taxon>
        <taxon>Bacteroidia</taxon>
        <taxon>Bacteroidales</taxon>
        <taxon>Prevotellaceae</taxon>
        <taxon>Hoylesella</taxon>
    </lineage>
</organism>
<dbReference type="EMBL" id="AMEP01000089">
    <property type="protein sequence ID" value="EKY00109.1"/>
    <property type="molecule type" value="Genomic_DNA"/>
</dbReference>
<dbReference type="STRING" id="1127699.HMPREF9151_01344"/>
<dbReference type="Proteomes" id="UP000010433">
    <property type="component" value="Unassembled WGS sequence"/>
</dbReference>
<evidence type="ECO:0000313" key="1">
    <source>
        <dbReference type="EMBL" id="EKY00109.1"/>
    </source>
</evidence>
<keyword evidence="2" id="KW-1185">Reference proteome</keyword>
<protein>
    <submittedName>
        <fullName evidence="1">Uncharacterized protein</fullName>
    </submittedName>
</protein>
<dbReference type="HOGENOM" id="CLU_2864130_0_0_10"/>
<sequence>MDTDILADHKINILFLKTYFDLTRQKRLFCEKTAAILLKNNFYFLKIQHYEDKSITFGLQNHSF</sequence>
<accession>L1N9B9</accession>
<comment type="caution">
    <text evidence="1">The sequence shown here is derived from an EMBL/GenBank/DDBJ whole genome shotgun (WGS) entry which is preliminary data.</text>
</comment>